<keyword evidence="3" id="KW-0032">Aminotransferase</keyword>
<accession>A0A0C3ML46</accession>
<comment type="cofactor">
    <cofactor evidence="1">
        <name>pyridoxal 5'-phosphate</name>
        <dbReference type="ChEBI" id="CHEBI:597326"/>
    </cofactor>
</comment>
<dbReference type="Proteomes" id="UP000054248">
    <property type="component" value="Unassembled WGS sequence"/>
</dbReference>
<organism evidence="7 8">
    <name type="scientific">Tulasnella calospora MUT 4182</name>
    <dbReference type="NCBI Taxonomy" id="1051891"/>
    <lineage>
        <taxon>Eukaryota</taxon>
        <taxon>Fungi</taxon>
        <taxon>Dikarya</taxon>
        <taxon>Basidiomycota</taxon>
        <taxon>Agaricomycotina</taxon>
        <taxon>Agaricomycetes</taxon>
        <taxon>Cantharellales</taxon>
        <taxon>Tulasnellaceae</taxon>
        <taxon>Tulasnella</taxon>
    </lineage>
</organism>
<dbReference type="GO" id="GO:1901605">
    <property type="term" value="P:alpha-amino acid metabolic process"/>
    <property type="evidence" value="ECO:0007669"/>
    <property type="project" value="TreeGrafter"/>
</dbReference>
<dbReference type="GO" id="GO:0008483">
    <property type="term" value="F:transaminase activity"/>
    <property type="evidence" value="ECO:0007669"/>
    <property type="project" value="UniProtKB-KW"/>
</dbReference>
<comment type="similarity">
    <text evidence="2">Belongs to the class-I pyridoxal-phosphate-dependent aminotransferase family.</text>
</comment>
<dbReference type="CDD" id="cd00609">
    <property type="entry name" value="AAT_like"/>
    <property type="match status" value="1"/>
</dbReference>
<keyword evidence="5" id="KW-0663">Pyridoxal phosphate</keyword>
<dbReference type="InterPro" id="IPR015421">
    <property type="entry name" value="PyrdxlP-dep_Trfase_major"/>
</dbReference>
<dbReference type="HOGENOM" id="CLU_017584_0_6_1"/>
<dbReference type="InterPro" id="IPR050859">
    <property type="entry name" value="Class-I_PLP-dep_aminotransf"/>
</dbReference>
<dbReference type="STRING" id="1051891.A0A0C3ML46"/>
<keyword evidence="4" id="KW-0808">Transferase</keyword>
<dbReference type="GO" id="GO:0030170">
    <property type="term" value="F:pyridoxal phosphate binding"/>
    <property type="evidence" value="ECO:0007669"/>
    <property type="project" value="InterPro"/>
</dbReference>
<evidence type="ECO:0000256" key="5">
    <source>
        <dbReference type="ARBA" id="ARBA00022898"/>
    </source>
</evidence>
<dbReference type="AlphaFoldDB" id="A0A0C3ML46"/>
<evidence type="ECO:0000313" key="7">
    <source>
        <dbReference type="EMBL" id="KIO34427.1"/>
    </source>
</evidence>
<reference evidence="7 8" key="1">
    <citation type="submission" date="2014-04" db="EMBL/GenBank/DDBJ databases">
        <authorList>
            <consortium name="DOE Joint Genome Institute"/>
            <person name="Kuo A."/>
            <person name="Girlanda M."/>
            <person name="Perotto S."/>
            <person name="Kohler A."/>
            <person name="Nagy L.G."/>
            <person name="Floudas D."/>
            <person name="Copeland A."/>
            <person name="Barry K.W."/>
            <person name="Cichocki N."/>
            <person name="Veneault-Fourrey C."/>
            <person name="LaButti K."/>
            <person name="Lindquist E.A."/>
            <person name="Lipzen A."/>
            <person name="Lundell T."/>
            <person name="Morin E."/>
            <person name="Murat C."/>
            <person name="Sun H."/>
            <person name="Tunlid A."/>
            <person name="Henrissat B."/>
            <person name="Grigoriev I.V."/>
            <person name="Hibbett D.S."/>
            <person name="Martin F."/>
            <person name="Nordberg H.P."/>
            <person name="Cantor M.N."/>
            <person name="Hua S.X."/>
        </authorList>
    </citation>
    <scope>NUCLEOTIDE SEQUENCE [LARGE SCALE GENOMIC DNA]</scope>
    <source>
        <strain evidence="7 8">MUT 4182</strain>
    </source>
</reference>
<dbReference type="Gene3D" id="3.90.1150.10">
    <property type="entry name" value="Aspartate Aminotransferase, domain 1"/>
    <property type="match status" value="1"/>
</dbReference>
<feature type="domain" description="Aminotransferase class I/classII large" evidence="6">
    <location>
        <begin position="170"/>
        <end position="371"/>
    </location>
</feature>
<dbReference type="InterPro" id="IPR015424">
    <property type="entry name" value="PyrdxlP-dep_Trfase"/>
</dbReference>
<name>A0A0C3ML46_9AGAM</name>
<dbReference type="OrthoDB" id="691673at2759"/>
<keyword evidence="8" id="KW-1185">Reference proteome</keyword>
<dbReference type="SUPFAM" id="SSF53383">
    <property type="entry name" value="PLP-dependent transferases"/>
    <property type="match status" value="1"/>
</dbReference>
<evidence type="ECO:0000256" key="2">
    <source>
        <dbReference type="ARBA" id="ARBA00007441"/>
    </source>
</evidence>
<dbReference type="Pfam" id="PF00155">
    <property type="entry name" value="Aminotran_1_2"/>
    <property type="match status" value="1"/>
</dbReference>
<dbReference type="Gene3D" id="3.40.640.10">
    <property type="entry name" value="Type I PLP-dependent aspartate aminotransferase-like (Major domain)"/>
    <property type="match status" value="2"/>
</dbReference>
<sequence>MASESSTPEREFLPASYYEPFISNVSKARRPSPIRGLYPLESIPGMISLLAGKPAPQTFPVTSISVTVRSPFDLTQETQLTIKDEALAESLQYTATKGITSLVNWMDRLQQIYHNRYSSGEGWGISVGTGSQDLLYKAFHALLNPGDPIFIEAPVYGGVIPILEALRCELIDDPYYYLYYGEQERPPSYFKLETEDGHPVGQVVRFDSLSKIISAGLRLGFVSGPSRVVDAIAIHTSSANLQTSSTAQAIAFAMLSHFGYEGFEKHTEYVSQYYRQKRDVFEAAMNEHLTGLVEWSSPVSGMFIWYVRILRPTANSPEGDSAALIRERAVAQGVLALPGTAFFPNGQTSAYVRAAFSLLEPEDVDEAMRRLALVITEYNAEGE</sequence>
<evidence type="ECO:0000256" key="1">
    <source>
        <dbReference type="ARBA" id="ARBA00001933"/>
    </source>
</evidence>
<dbReference type="PANTHER" id="PTHR42790">
    <property type="entry name" value="AMINOTRANSFERASE"/>
    <property type="match status" value="1"/>
</dbReference>
<dbReference type="PANTHER" id="PTHR42790:SF19">
    <property type="entry name" value="KYNURENINE_ALPHA-AMINOADIPATE AMINOTRANSFERASE, MITOCHONDRIAL"/>
    <property type="match status" value="1"/>
</dbReference>
<dbReference type="InterPro" id="IPR004839">
    <property type="entry name" value="Aminotransferase_I/II_large"/>
</dbReference>
<evidence type="ECO:0000256" key="4">
    <source>
        <dbReference type="ARBA" id="ARBA00022679"/>
    </source>
</evidence>
<evidence type="ECO:0000259" key="6">
    <source>
        <dbReference type="Pfam" id="PF00155"/>
    </source>
</evidence>
<protein>
    <recommendedName>
        <fullName evidence="6">Aminotransferase class I/classII large domain-containing protein</fullName>
    </recommendedName>
</protein>
<reference evidence="8" key="2">
    <citation type="submission" date="2015-01" db="EMBL/GenBank/DDBJ databases">
        <title>Evolutionary Origins and Diversification of the Mycorrhizal Mutualists.</title>
        <authorList>
            <consortium name="DOE Joint Genome Institute"/>
            <consortium name="Mycorrhizal Genomics Consortium"/>
            <person name="Kohler A."/>
            <person name="Kuo A."/>
            <person name="Nagy L.G."/>
            <person name="Floudas D."/>
            <person name="Copeland A."/>
            <person name="Barry K.W."/>
            <person name="Cichocki N."/>
            <person name="Veneault-Fourrey C."/>
            <person name="LaButti K."/>
            <person name="Lindquist E.A."/>
            <person name="Lipzen A."/>
            <person name="Lundell T."/>
            <person name="Morin E."/>
            <person name="Murat C."/>
            <person name="Riley R."/>
            <person name="Ohm R."/>
            <person name="Sun H."/>
            <person name="Tunlid A."/>
            <person name="Henrissat B."/>
            <person name="Grigoriev I.V."/>
            <person name="Hibbett D.S."/>
            <person name="Martin F."/>
        </authorList>
    </citation>
    <scope>NUCLEOTIDE SEQUENCE [LARGE SCALE GENOMIC DNA]</scope>
    <source>
        <strain evidence="8">MUT 4182</strain>
    </source>
</reference>
<dbReference type="InterPro" id="IPR015422">
    <property type="entry name" value="PyrdxlP-dep_Trfase_small"/>
</dbReference>
<gene>
    <name evidence="7" type="ORF">M407DRAFT_64463</name>
</gene>
<dbReference type="EMBL" id="KN822943">
    <property type="protein sequence ID" value="KIO34427.1"/>
    <property type="molecule type" value="Genomic_DNA"/>
</dbReference>
<evidence type="ECO:0000256" key="3">
    <source>
        <dbReference type="ARBA" id="ARBA00022576"/>
    </source>
</evidence>
<evidence type="ECO:0000313" key="8">
    <source>
        <dbReference type="Proteomes" id="UP000054248"/>
    </source>
</evidence>
<proteinExistence type="inferred from homology"/>